<dbReference type="PANTHER" id="PTHR43545">
    <property type="entry name" value="FORMATE DEHYDROGENASE, NITRATE-INDUCIBLE, IRON-SULFUR SUBUNIT"/>
    <property type="match status" value="1"/>
</dbReference>
<reference evidence="14 15" key="1">
    <citation type="submission" date="2018-10" db="EMBL/GenBank/DDBJ databases">
        <title>Genomic Encyclopedia of Archaeal and Bacterial Type Strains, Phase II (KMG-II): from individual species to whole genera.</title>
        <authorList>
            <person name="Goeker M."/>
        </authorList>
    </citation>
    <scope>NUCLEOTIDE SEQUENCE [LARGE SCALE GENOMIC DNA]</scope>
    <source>
        <strain evidence="14 15">DSM 16510</strain>
    </source>
</reference>
<name>A0A497XSH8_9AQUI</name>
<dbReference type="InterPro" id="IPR038384">
    <property type="entry name" value="Formate_DH_C_sf"/>
</dbReference>
<dbReference type="PIRSF" id="PIRSF036298">
    <property type="entry name" value="FDH_4Fe4S"/>
    <property type="match status" value="1"/>
</dbReference>
<keyword evidence="10 12" id="KW-0411">Iron-sulfur</keyword>
<dbReference type="CDD" id="cd10558">
    <property type="entry name" value="FDH-N"/>
    <property type="match status" value="1"/>
</dbReference>
<dbReference type="RefSeq" id="WP_121011963.1">
    <property type="nucleotide sequence ID" value="NZ_RCCJ01000001.1"/>
</dbReference>
<proteinExistence type="predicted"/>
<feature type="binding site" evidence="12">
    <location>
        <position position="169"/>
    </location>
    <ligand>
        <name>[4Fe-4S] cluster</name>
        <dbReference type="ChEBI" id="CHEBI:49883"/>
        <label>2</label>
    </ligand>
</feature>
<feature type="binding site" evidence="12">
    <location>
        <position position="153"/>
    </location>
    <ligand>
        <name>[4Fe-4S] cluster</name>
        <dbReference type="ChEBI" id="CHEBI:49883"/>
        <label>3</label>
    </ligand>
</feature>
<comment type="caution">
    <text evidence="14">The sequence shown here is derived from an EMBL/GenBank/DDBJ whole genome shotgun (WGS) entry which is preliminary data.</text>
</comment>
<dbReference type="InterPro" id="IPR014603">
    <property type="entry name" value="Formate_DH_Fe-S_su"/>
</dbReference>
<protein>
    <submittedName>
        <fullName evidence="14">Formate dehydrogenase (Quinone-dependent) iron-sulfur subunit</fullName>
    </submittedName>
</protein>
<keyword evidence="2" id="KW-0813">Transport</keyword>
<feature type="binding site" evidence="12">
    <location>
        <position position="184"/>
    </location>
    <ligand>
        <name>[4Fe-4S] cluster</name>
        <dbReference type="ChEBI" id="CHEBI:49883"/>
        <label>2</label>
    </ligand>
</feature>
<evidence type="ECO:0000256" key="11">
    <source>
        <dbReference type="ARBA" id="ARBA00023136"/>
    </source>
</evidence>
<comment type="cofactor">
    <cofactor evidence="12">
        <name>[4Fe-4S] cluster</name>
        <dbReference type="ChEBI" id="CHEBI:49883"/>
    </cofactor>
    <text evidence="12">Binds 4 [4Fe-4S] clusters per subunit.</text>
</comment>
<feature type="domain" description="4Fe-4S ferredoxin-type" evidence="13">
    <location>
        <begin position="134"/>
        <end position="163"/>
    </location>
</feature>
<feature type="binding site" evidence="12">
    <location>
        <position position="188"/>
    </location>
    <ligand>
        <name>[4Fe-4S] cluster</name>
        <dbReference type="ChEBI" id="CHEBI:49883"/>
        <label>1</label>
    </ligand>
</feature>
<dbReference type="PROSITE" id="PS51379">
    <property type="entry name" value="4FE4S_FER_2"/>
    <property type="match status" value="2"/>
</dbReference>
<keyword evidence="5" id="KW-0812">Transmembrane</keyword>
<dbReference type="InterPro" id="IPR017900">
    <property type="entry name" value="4Fe4S_Fe_S_CS"/>
</dbReference>
<dbReference type="InterPro" id="IPR000540">
    <property type="entry name" value="Flag_MotA_CS"/>
</dbReference>
<feature type="binding site" evidence="12">
    <location>
        <position position="118"/>
    </location>
    <ligand>
        <name>[4Fe-4S] cluster</name>
        <dbReference type="ChEBI" id="CHEBI:49883"/>
        <label>3</label>
    </ligand>
</feature>
<evidence type="ECO:0000256" key="12">
    <source>
        <dbReference type="PIRSR" id="PIRSR036298-50"/>
    </source>
</evidence>
<evidence type="ECO:0000259" key="13">
    <source>
        <dbReference type="PROSITE" id="PS51379"/>
    </source>
</evidence>
<keyword evidence="15" id="KW-1185">Reference proteome</keyword>
<dbReference type="GO" id="GO:0045333">
    <property type="term" value="P:cellular respiration"/>
    <property type="evidence" value="ECO:0007669"/>
    <property type="project" value="InterPro"/>
</dbReference>
<feature type="binding site" evidence="12">
    <location>
        <position position="172"/>
    </location>
    <ligand>
        <name>[4Fe-4S] cluster</name>
        <dbReference type="ChEBI" id="CHEBI:49883"/>
        <label>2</label>
    </ligand>
</feature>
<evidence type="ECO:0000256" key="8">
    <source>
        <dbReference type="ARBA" id="ARBA00022982"/>
    </source>
</evidence>
<dbReference type="AlphaFoldDB" id="A0A497XSH8"/>
<dbReference type="Proteomes" id="UP000267841">
    <property type="component" value="Unassembled WGS sequence"/>
</dbReference>
<dbReference type="NCBIfam" id="TIGR01582">
    <property type="entry name" value="FDH-beta"/>
    <property type="match status" value="1"/>
</dbReference>
<evidence type="ECO:0000256" key="4">
    <source>
        <dbReference type="ARBA" id="ARBA00022485"/>
    </source>
</evidence>
<feature type="binding site" evidence="12">
    <location>
        <position position="110"/>
    </location>
    <ligand>
        <name>[4Fe-4S] cluster</name>
        <dbReference type="ChEBI" id="CHEBI:49883"/>
        <label>3</label>
    </ligand>
</feature>
<dbReference type="EMBL" id="RCCJ01000001">
    <property type="protein sequence ID" value="RLJ71110.1"/>
    <property type="molecule type" value="Genomic_DNA"/>
</dbReference>
<keyword evidence="9 12" id="KW-0408">Iron</keyword>
<gene>
    <name evidence="14" type="ORF">BCF55_1403</name>
</gene>
<evidence type="ECO:0000256" key="1">
    <source>
        <dbReference type="ARBA" id="ARBA00004236"/>
    </source>
</evidence>
<dbReference type="Pfam" id="PF12800">
    <property type="entry name" value="Fer4_4"/>
    <property type="match status" value="1"/>
</dbReference>
<feature type="binding site" evidence="12">
    <location>
        <position position="149"/>
    </location>
    <ligand>
        <name>[4Fe-4S] cluster</name>
        <dbReference type="ChEBI" id="CHEBI:49883"/>
        <label>4</label>
    </ligand>
</feature>
<dbReference type="PROSITE" id="PS01307">
    <property type="entry name" value="MOTA"/>
    <property type="match status" value="1"/>
</dbReference>
<comment type="subcellular location">
    <subcellularLocation>
        <location evidence="1">Cell membrane</location>
    </subcellularLocation>
</comment>
<feature type="binding site" evidence="12">
    <location>
        <position position="45"/>
    </location>
    <ligand>
        <name>[4Fe-4S] cluster</name>
        <dbReference type="ChEBI" id="CHEBI:49883"/>
        <label>1</label>
    </ligand>
</feature>
<dbReference type="GO" id="GO:0051539">
    <property type="term" value="F:4 iron, 4 sulfur cluster binding"/>
    <property type="evidence" value="ECO:0007669"/>
    <property type="project" value="UniProtKB-KW"/>
</dbReference>
<dbReference type="OrthoDB" id="9779457at2"/>
<keyword evidence="7" id="KW-0677">Repeat</keyword>
<dbReference type="GO" id="GO:0046872">
    <property type="term" value="F:metal ion binding"/>
    <property type="evidence" value="ECO:0007669"/>
    <property type="project" value="UniProtKB-KW"/>
</dbReference>
<keyword evidence="11" id="KW-0472">Membrane</keyword>
<evidence type="ECO:0000256" key="7">
    <source>
        <dbReference type="ARBA" id="ARBA00022737"/>
    </source>
</evidence>
<dbReference type="SUPFAM" id="SSF54862">
    <property type="entry name" value="4Fe-4S ferredoxins"/>
    <property type="match status" value="1"/>
</dbReference>
<accession>A0A497XSH8</accession>
<dbReference type="GO" id="GO:0005886">
    <property type="term" value="C:plasma membrane"/>
    <property type="evidence" value="ECO:0007669"/>
    <property type="project" value="UniProtKB-SubCell"/>
</dbReference>
<feature type="binding site" evidence="12">
    <location>
        <position position="48"/>
    </location>
    <ligand>
        <name>[4Fe-4S] cluster</name>
        <dbReference type="ChEBI" id="CHEBI:49883"/>
        <label>1</label>
    </ligand>
</feature>
<evidence type="ECO:0000313" key="15">
    <source>
        <dbReference type="Proteomes" id="UP000267841"/>
    </source>
</evidence>
<dbReference type="PROSITE" id="PS00198">
    <property type="entry name" value="4FE4S_FER_1"/>
    <property type="match status" value="1"/>
</dbReference>
<keyword evidence="8" id="KW-0249">Electron transport</keyword>
<organism evidence="14 15">
    <name type="scientific">Hydrogenivirga caldilitoris</name>
    <dbReference type="NCBI Taxonomy" id="246264"/>
    <lineage>
        <taxon>Bacteria</taxon>
        <taxon>Pseudomonadati</taxon>
        <taxon>Aquificota</taxon>
        <taxon>Aquificia</taxon>
        <taxon>Aquificales</taxon>
        <taxon>Aquificaceae</taxon>
        <taxon>Hydrogenivirga</taxon>
    </lineage>
</organism>
<dbReference type="Pfam" id="PF13247">
    <property type="entry name" value="Fer4_11"/>
    <property type="match status" value="1"/>
</dbReference>
<dbReference type="Gene3D" id="3.30.70.20">
    <property type="match status" value="2"/>
</dbReference>
<feature type="binding site" evidence="12">
    <location>
        <position position="122"/>
    </location>
    <ligand>
        <name>[4Fe-4S] cluster</name>
        <dbReference type="ChEBI" id="CHEBI:49883"/>
        <label>4</label>
    </ligand>
</feature>
<dbReference type="InterPro" id="IPR051555">
    <property type="entry name" value="FDH_Electron_Transfer_Unit"/>
</dbReference>
<feature type="binding site" evidence="12">
    <location>
        <position position="42"/>
    </location>
    <ligand>
        <name>[4Fe-4S] cluster</name>
        <dbReference type="ChEBI" id="CHEBI:49883"/>
        <label>1</label>
    </ligand>
</feature>
<evidence type="ECO:0000313" key="14">
    <source>
        <dbReference type="EMBL" id="RLJ71110.1"/>
    </source>
</evidence>
<feature type="binding site" evidence="12">
    <location>
        <position position="113"/>
    </location>
    <ligand>
        <name>[4Fe-4S] cluster</name>
        <dbReference type="ChEBI" id="CHEBI:49883"/>
        <label>3</label>
    </ligand>
</feature>
<evidence type="ECO:0000256" key="3">
    <source>
        <dbReference type="ARBA" id="ARBA00022475"/>
    </source>
</evidence>
<dbReference type="Pfam" id="PF09163">
    <property type="entry name" value="Form-deh_trans"/>
    <property type="match status" value="1"/>
</dbReference>
<dbReference type="InterPro" id="IPR006470">
    <property type="entry name" value="Formate_DH_bsu_Proteobacteria"/>
</dbReference>
<keyword evidence="4 12" id="KW-0004">4Fe-4S</keyword>
<feature type="binding site" evidence="12">
    <location>
        <position position="52"/>
    </location>
    <ligand>
        <name>[4Fe-4S] cluster</name>
        <dbReference type="ChEBI" id="CHEBI:49883"/>
        <label>2</label>
    </ligand>
</feature>
<feature type="binding site" evidence="12">
    <location>
        <position position="146"/>
    </location>
    <ligand>
        <name>[4Fe-4S] cluster</name>
        <dbReference type="ChEBI" id="CHEBI:49883"/>
        <label>4</label>
    </ligand>
</feature>
<feature type="binding site" evidence="12">
    <location>
        <position position="143"/>
    </location>
    <ligand>
        <name>[4Fe-4S] cluster</name>
        <dbReference type="ChEBI" id="CHEBI:49883"/>
        <label>4</label>
    </ligand>
</feature>
<dbReference type="InterPro" id="IPR017896">
    <property type="entry name" value="4Fe4S_Fe-S-bd"/>
</dbReference>
<evidence type="ECO:0000256" key="9">
    <source>
        <dbReference type="ARBA" id="ARBA00023004"/>
    </source>
</evidence>
<evidence type="ECO:0000256" key="5">
    <source>
        <dbReference type="ARBA" id="ARBA00022692"/>
    </source>
</evidence>
<dbReference type="Gene3D" id="1.20.5.480">
    <property type="entry name" value="Single helix bin"/>
    <property type="match status" value="1"/>
</dbReference>
<feature type="domain" description="4Fe-4S ferredoxin-type" evidence="13">
    <location>
        <begin position="33"/>
        <end position="61"/>
    </location>
</feature>
<keyword evidence="6 12" id="KW-0479">Metal-binding</keyword>
<evidence type="ECO:0000256" key="10">
    <source>
        <dbReference type="ARBA" id="ARBA00023014"/>
    </source>
</evidence>
<dbReference type="InterPro" id="IPR015246">
    <property type="entry name" value="Formate_DH_TM"/>
</dbReference>
<sequence>MSALTTGGTVGLGIRRMSASKEPDTTVKSYPDLAILVDISSCIGCKACEAACQQWHDLTPPIMTPEEVVQRKIAGYQSHPDLRPDLFMLMKFNEGETSRGFTWFITKYQCMHCREPGCLIACPSPGAVIQYQNGVVDFDHSKCIGCKMCLVGCPFDVPRYDANNKPWKCNFCIDRVEAGLEPACVKTCPTNCLTFGLKEDMVEKGKKIVERLKNMGYPNAILYDPPGVNGTGYMYVLPHGDHVKDYNLPENPRIDASIGLWKGPLKWIGSVALWGTLLGAFLQLVLWGPIRVLGGKEEKSEEG</sequence>
<dbReference type="PANTHER" id="PTHR43545:SF6">
    <property type="entry name" value="FORMATE DEHYDROGENASE, NITRATE-INDUCIBLE, IRON-SULFUR SUBUNIT"/>
    <property type="match status" value="1"/>
</dbReference>
<dbReference type="GO" id="GO:0015944">
    <property type="term" value="P:formate oxidation"/>
    <property type="evidence" value="ECO:0007669"/>
    <property type="project" value="InterPro"/>
</dbReference>
<evidence type="ECO:0000256" key="2">
    <source>
        <dbReference type="ARBA" id="ARBA00022448"/>
    </source>
</evidence>
<evidence type="ECO:0000256" key="6">
    <source>
        <dbReference type="ARBA" id="ARBA00022723"/>
    </source>
</evidence>
<keyword evidence="3" id="KW-1003">Cell membrane</keyword>